<keyword evidence="5" id="KW-1185">Reference proteome</keyword>
<feature type="domain" description="DUF1648" evidence="2">
    <location>
        <begin position="142"/>
        <end position="189"/>
    </location>
</feature>
<dbReference type="PANTHER" id="PTHR37810:SF5">
    <property type="entry name" value="IMMUNITY PROTEIN SDPI"/>
    <property type="match status" value="1"/>
</dbReference>
<feature type="transmembrane region" description="Helical" evidence="1">
    <location>
        <begin position="133"/>
        <end position="153"/>
    </location>
</feature>
<reference evidence="5" key="1">
    <citation type="submission" date="2018-12" db="EMBL/GenBank/DDBJ databases">
        <title>Tengunoibacter tsumagoiensis gen. nov., sp. nov., Dictyobacter kobayashii sp. nov., D. alpinus sp. nov., and D. joshuensis sp. nov. and description of Dictyobacteraceae fam. nov. within the order Ktedonobacterales isolated from Tengu-no-mugimeshi.</title>
        <authorList>
            <person name="Wang C.M."/>
            <person name="Zheng Y."/>
            <person name="Sakai Y."/>
            <person name="Toyoda A."/>
            <person name="Minakuchi Y."/>
            <person name="Abe K."/>
            <person name="Yokota A."/>
            <person name="Yabe S."/>
        </authorList>
    </citation>
    <scope>NUCLEOTIDE SEQUENCE [LARGE SCALE GENOMIC DNA]</scope>
    <source>
        <strain evidence="5">Uno3</strain>
    </source>
</reference>
<feature type="transmembrane region" description="Helical" evidence="1">
    <location>
        <begin position="228"/>
        <end position="254"/>
    </location>
</feature>
<sequence>MVIEYVLPILLFCLILVLFWLMPSWMPTDLPFGVRVPPEREQDPAIYATHSMYRRGLLISAVLLALLSTLVGIFTSFFWIGTGSILVLVALSSFNYYRAHRRLALVKAQENWYAGLRQAVVADTEPHVQRPYFWLWLLPSLVLLLLMFSIGIARYPELPATIPTHFNAAGEANAWTPKWPGAFYLPLLATVLTSFFALVAWFIPGSRQALNPINPVADKARQQDQGQLWSAVLLLTGGFVNAGLLIAAFMTWQLLPANTLITLLIFLITLCPILLIAIAATVAAQRTRNLPHVANNGYVLRDDDRYWQAGLFYVNPDDPSLMVPKRFGIGWTLNFGHPQARLLIFLFVVFMLVITFLPLILR</sequence>
<gene>
    <name evidence="4" type="ORF">KTT_13950</name>
</gene>
<evidence type="ECO:0000313" key="4">
    <source>
        <dbReference type="EMBL" id="GCE11536.1"/>
    </source>
</evidence>
<keyword evidence="1" id="KW-0812">Transmembrane</keyword>
<dbReference type="Pfam" id="PF19124">
    <property type="entry name" value="DUF5808"/>
    <property type="match status" value="1"/>
</dbReference>
<dbReference type="Pfam" id="PF07853">
    <property type="entry name" value="DUF1648"/>
    <property type="match status" value="1"/>
</dbReference>
<evidence type="ECO:0000313" key="5">
    <source>
        <dbReference type="Proteomes" id="UP000287352"/>
    </source>
</evidence>
<evidence type="ECO:0000259" key="3">
    <source>
        <dbReference type="Pfam" id="PF19124"/>
    </source>
</evidence>
<feature type="domain" description="DUF5808" evidence="3">
    <location>
        <begin position="316"/>
        <end position="341"/>
    </location>
</feature>
<dbReference type="InterPro" id="IPR014574">
    <property type="entry name" value="UCP032908"/>
</dbReference>
<name>A0A401ZXF9_9CHLR</name>
<feature type="transmembrane region" description="Helical" evidence="1">
    <location>
        <begin position="260"/>
        <end position="284"/>
    </location>
</feature>
<keyword evidence="1" id="KW-1133">Transmembrane helix</keyword>
<accession>A0A401ZXF9</accession>
<feature type="transmembrane region" description="Helical" evidence="1">
    <location>
        <begin position="342"/>
        <end position="361"/>
    </location>
</feature>
<dbReference type="InterPro" id="IPR043831">
    <property type="entry name" value="DUF5808"/>
</dbReference>
<comment type="caution">
    <text evidence="4">The sequence shown here is derived from an EMBL/GenBank/DDBJ whole genome shotgun (WGS) entry which is preliminary data.</text>
</comment>
<dbReference type="RefSeq" id="WP_161975320.1">
    <property type="nucleotide sequence ID" value="NZ_BIFR01000001.1"/>
</dbReference>
<dbReference type="InterPro" id="IPR012867">
    <property type="entry name" value="DUF1648"/>
</dbReference>
<proteinExistence type="predicted"/>
<evidence type="ECO:0000259" key="2">
    <source>
        <dbReference type="Pfam" id="PF07853"/>
    </source>
</evidence>
<dbReference type="Proteomes" id="UP000287352">
    <property type="component" value="Unassembled WGS sequence"/>
</dbReference>
<dbReference type="PIRSF" id="PIRSF032908">
    <property type="entry name" value="UCP032908"/>
    <property type="match status" value="1"/>
</dbReference>
<evidence type="ECO:0000256" key="1">
    <source>
        <dbReference type="SAM" id="Phobius"/>
    </source>
</evidence>
<organism evidence="4 5">
    <name type="scientific">Tengunoibacter tsumagoiensis</name>
    <dbReference type="NCBI Taxonomy" id="2014871"/>
    <lineage>
        <taxon>Bacteria</taxon>
        <taxon>Bacillati</taxon>
        <taxon>Chloroflexota</taxon>
        <taxon>Ktedonobacteria</taxon>
        <taxon>Ktedonobacterales</taxon>
        <taxon>Dictyobacteraceae</taxon>
        <taxon>Tengunoibacter</taxon>
    </lineage>
</organism>
<keyword evidence="1" id="KW-0472">Membrane</keyword>
<dbReference type="EMBL" id="BIFR01000001">
    <property type="protein sequence ID" value="GCE11536.1"/>
    <property type="molecule type" value="Genomic_DNA"/>
</dbReference>
<dbReference type="AlphaFoldDB" id="A0A401ZXF9"/>
<feature type="transmembrane region" description="Helical" evidence="1">
    <location>
        <begin position="6"/>
        <end position="25"/>
    </location>
</feature>
<dbReference type="PANTHER" id="PTHR37810">
    <property type="entry name" value="IMMUNITY PROTEIN SDPI"/>
    <property type="match status" value="1"/>
</dbReference>
<dbReference type="GO" id="GO:0009636">
    <property type="term" value="P:response to toxic substance"/>
    <property type="evidence" value="ECO:0007669"/>
    <property type="project" value="TreeGrafter"/>
</dbReference>
<protein>
    <submittedName>
        <fullName evidence="4">Membrane protein</fullName>
    </submittedName>
</protein>
<feature type="transmembrane region" description="Helical" evidence="1">
    <location>
        <begin position="56"/>
        <end position="73"/>
    </location>
</feature>
<feature type="transmembrane region" description="Helical" evidence="1">
    <location>
        <begin position="183"/>
        <end position="203"/>
    </location>
</feature>